<keyword evidence="5" id="KW-0175">Coiled coil</keyword>
<keyword evidence="2" id="KW-0378">Hydrolase</keyword>
<dbReference type="Gene3D" id="2.60.450.20">
    <property type="match status" value="1"/>
</dbReference>
<evidence type="ECO:0000256" key="5">
    <source>
        <dbReference type="SAM" id="Coils"/>
    </source>
</evidence>
<dbReference type="InterPro" id="IPR036543">
    <property type="entry name" value="Guanylate-bd_C_sf"/>
</dbReference>
<dbReference type="FunFam" id="3.40.50.300:FF:001470">
    <property type="entry name" value="Interferon-induced guanylate-binding protein 1"/>
    <property type="match status" value="1"/>
</dbReference>
<dbReference type="GO" id="GO:0003924">
    <property type="term" value="F:GTPase activity"/>
    <property type="evidence" value="ECO:0007669"/>
    <property type="project" value="InterPro"/>
</dbReference>
<evidence type="ECO:0000256" key="3">
    <source>
        <dbReference type="ARBA" id="ARBA00023134"/>
    </source>
</evidence>
<dbReference type="Pfam" id="PF19279">
    <property type="entry name" value="YegS_C"/>
    <property type="match status" value="1"/>
</dbReference>
<evidence type="ECO:0000256" key="4">
    <source>
        <dbReference type="PROSITE-ProRule" id="PRU01052"/>
    </source>
</evidence>
<keyword evidence="1" id="KW-0547">Nucleotide-binding</keyword>
<comment type="caution">
    <text evidence="8">The sequence shown here is derived from an EMBL/GenBank/DDBJ whole genome shotgun (WGS) entry which is preliminary data.</text>
</comment>
<dbReference type="Gene3D" id="2.60.200.40">
    <property type="match status" value="1"/>
</dbReference>
<feature type="region of interest" description="Disordered" evidence="6">
    <location>
        <begin position="539"/>
        <end position="595"/>
    </location>
</feature>
<organism evidence="8 9">
    <name type="scientific">Phytophthora nicotianae</name>
    <name type="common">Potato buckeye rot agent</name>
    <name type="synonym">Phytophthora parasitica</name>
    <dbReference type="NCBI Taxonomy" id="4792"/>
    <lineage>
        <taxon>Eukaryota</taxon>
        <taxon>Sar</taxon>
        <taxon>Stramenopiles</taxon>
        <taxon>Oomycota</taxon>
        <taxon>Peronosporomycetes</taxon>
        <taxon>Peronosporales</taxon>
        <taxon>Peronosporaceae</taxon>
        <taxon>Phytophthora</taxon>
    </lineage>
</organism>
<dbReference type="PANTHER" id="PTHR10751">
    <property type="entry name" value="GUANYLATE BINDING PROTEIN"/>
    <property type="match status" value="1"/>
</dbReference>
<dbReference type="PROSITE" id="PS51715">
    <property type="entry name" value="G_GB1_RHD3"/>
    <property type="match status" value="1"/>
</dbReference>
<name>A0A0W8DI99_PHYNI</name>
<dbReference type="InterPro" id="IPR003439">
    <property type="entry name" value="ABC_transporter-like_ATP-bd"/>
</dbReference>
<dbReference type="InterPro" id="IPR047002">
    <property type="entry name" value="Tcp10_C_sf"/>
</dbReference>
<dbReference type="InterPro" id="IPR003191">
    <property type="entry name" value="Guanylate-bd/ATL_C"/>
</dbReference>
<evidence type="ECO:0000313" key="9">
    <source>
        <dbReference type="Proteomes" id="UP000054636"/>
    </source>
</evidence>
<keyword evidence="3" id="KW-0342">GTP-binding</keyword>
<dbReference type="InterPro" id="IPR009852">
    <property type="entry name" value="CENPJ_C_dom"/>
</dbReference>
<comment type="similarity">
    <text evidence="4">Belongs to the TRAFAC class dynamin-like GTPase superfamily. GB1/RHD3 GTPase family.</text>
</comment>
<dbReference type="GO" id="GO:0016887">
    <property type="term" value="F:ATP hydrolysis activity"/>
    <property type="evidence" value="ECO:0007669"/>
    <property type="project" value="InterPro"/>
</dbReference>
<dbReference type="Gene3D" id="3.40.50.300">
    <property type="entry name" value="P-loop containing nucleotide triphosphate hydrolases"/>
    <property type="match status" value="2"/>
</dbReference>
<evidence type="ECO:0000259" key="7">
    <source>
        <dbReference type="PROSITE" id="PS51715"/>
    </source>
</evidence>
<dbReference type="InterPro" id="IPR030386">
    <property type="entry name" value="G_GB1_RHD3_dom"/>
</dbReference>
<dbReference type="GO" id="GO:0005525">
    <property type="term" value="F:GTP binding"/>
    <property type="evidence" value="ECO:0007669"/>
    <property type="project" value="UniProtKB-KW"/>
</dbReference>
<dbReference type="InterPro" id="IPR045540">
    <property type="entry name" value="YegS/DAGK_C"/>
</dbReference>
<feature type="coiled-coil region" evidence="5">
    <location>
        <begin position="713"/>
        <end position="747"/>
    </location>
</feature>
<dbReference type="InterPro" id="IPR015894">
    <property type="entry name" value="Guanylate-bd_N"/>
</dbReference>
<dbReference type="Gene3D" id="1.20.1000.10">
    <property type="entry name" value="Guanylate-binding protein, C-terminal domain"/>
    <property type="match status" value="1"/>
</dbReference>
<dbReference type="EMBL" id="LNFP01000185">
    <property type="protein sequence ID" value="KUF96083.1"/>
    <property type="molecule type" value="Genomic_DNA"/>
</dbReference>
<evidence type="ECO:0000256" key="6">
    <source>
        <dbReference type="SAM" id="MobiDB-lite"/>
    </source>
</evidence>
<gene>
    <name evidence="8" type="ORF">AM588_10010054</name>
</gene>
<reference evidence="8 9" key="1">
    <citation type="submission" date="2015-11" db="EMBL/GenBank/DDBJ databases">
        <title>Genomes and virulence difference between two physiological races of Phytophthora nicotianae.</title>
        <authorList>
            <person name="Liu H."/>
            <person name="Ma X."/>
            <person name="Yu H."/>
            <person name="Fang D."/>
            <person name="Li Y."/>
            <person name="Wang X."/>
            <person name="Wang W."/>
            <person name="Dong Y."/>
            <person name="Xiao B."/>
        </authorList>
    </citation>
    <scope>NUCLEOTIDE SEQUENCE [LARGE SCALE GENOMIC DNA]</scope>
    <source>
        <strain evidence="9">race 1</strain>
    </source>
</reference>
<dbReference type="SUPFAM" id="SSF52540">
    <property type="entry name" value="P-loop containing nucleoside triphosphate hydrolases"/>
    <property type="match status" value="3"/>
</dbReference>
<feature type="compositionally biased region" description="Basic and acidic residues" evidence="6">
    <location>
        <begin position="814"/>
        <end position="825"/>
    </location>
</feature>
<dbReference type="InterPro" id="IPR016064">
    <property type="entry name" value="NAD/diacylglycerol_kinase_sf"/>
</dbReference>
<feature type="compositionally biased region" description="Polar residues" evidence="6">
    <location>
        <begin position="570"/>
        <end position="580"/>
    </location>
</feature>
<dbReference type="SUPFAM" id="SSF111331">
    <property type="entry name" value="NAD kinase/diacylglycerol kinase-like"/>
    <property type="match status" value="1"/>
</dbReference>
<dbReference type="Pfam" id="PF07202">
    <property type="entry name" value="Tcp10_C"/>
    <property type="match status" value="2"/>
</dbReference>
<proteinExistence type="inferred from homology"/>
<sequence length="1438" mass="160712">MSADSSAVRPLPFVLVDDDGGFSVNPEACAVLERVKSRLVVVAVAGLYRTGKSFLLNMLVKGVSGSRQEQPGFAVGGTVNACTKGIWMWGEPIPLDEDTSVLFLDTEGLGSVDREQTHDTRIFALALLLASNFVYNSRGVIDGNAIEDLSLVVNLSKHIQTSSTSKDAAGNADRLHEFFPSFMWVVRDFTLQLLDNGKPISSKQYLENALKPTGGYSDDAVEKDQIRALLSDFFRHRDCVTLVRPVDDEQKLRNLPKVPYEELRDEFRASFEGLQKRLFGKAKPKSMFGKPLNGAMFVNLAGSYVEALNSGKAPVISSAWSRVVQAQCHDALEDAVERYKSELHARVRRYLSPKQYEEDAGFEANGDKQDDELEVVDNGQGSSAMFDEHGNLRSVALRPDLEVQDSIEEDPAAPENEMIEIMEKDDDAEARTFERTRLPCSEDKLRNVHRLCKRLAKKKLRDIVDGDMGADAEAGGVTLAFKDLWYSVPDPSNSKASIDLLKGISGYALPGTIMALMGSSGAGKTTLIDVIAGQIARKAKSTRFKSNNNQKKRNESPKQKSAAHSRTTTKQKTGANTGKLTQPRDRASPTGPSGMILPAVIEEKLYELEEEVKFYKSETLQLQKRKDYYDQEVKKLALERDEFARYQQEQRVLIEKEWERERAKMKKEEKLQERQWKLRMNATIAHQDRKDRGEVEMLKAQIVKMQLDEKARVSKWMAANDNLRQRVAELEEKNRELSDEIKFLEKDRLEQWEKYERLLKERQEAPKSASQPDYISAVGEKHELHTVDDVLAIKGTADELLQRWNFAQGDDSTQEEKDHTPKSSYEHQQPNAVDVDIPKRYSLDREGFHPSSEPGNLESVTNVGATYEWALPDAEDDKALYTTDYSSGEADAAISASTSSLPEHKAILQEINHPCGKKELLFTDGSKKIIFSDGNEKEIDANGHVVIKFTNGDHKEVFPDTGISVYYYHEAQTKLTTYPDNRKVYEFPNQQIETSLPDGTTEIQFADGIKKTIRPNGDEFSVFPDGTTMLEQPGGLREVTLLNQKKIRYFPDGQMACVSPGGQETRVRSDSELKQLMESTPSLSGVGVSRSVNFHSEFAQDGGVPAQVLATGLRIHVVAMRTVKAIRFLADPRVEQGIKAAEKLLDPYGFMPPRKFMVVINPAGGTGNAQQTFEKEVIPGGSGNGLSASLLSRAGERFDALNAAYSLAKGQVQELDLFSATNGDGKVMHGFLSLEWAFIADMDIKSERYRFFGDMRFLVSTTLQIFGFGQTMYRGRLRYLVSKDDEPQPAKYHDTFSGETTAKPTCACLDKEQDGEKSERWVEMDGPFYMFWSMNVSHAAADAHIAPPADIADGYFHMMLVSGESYSRIRLAKLMMGIEDGSHLDVDRVQLIRTRAFSVRASNADDLMCVDGELFPGPEVKTEVHRALGRVLSLPAKK</sequence>
<dbReference type="Pfam" id="PF02263">
    <property type="entry name" value="GBP"/>
    <property type="match status" value="1"/>
</dbReference>
<evidence type="ECO:0000256" key="2">
    <source>
        <dbReference type="ARBA" id="ARBA00022801"/>
    </source>
</evidence>
<feature type="region of interest" description="Disordered" evidence="6">
    <location>
        <begin position="808"/>
        <end position="831"/>
    </location>
</feature>
<dbReference type="CDD" id="cd01851">
    <property type="entry name" value="GBP"/>
    <property type="match status" value="1"/>
</dbReference>
<evidence type="ECO:0000256" key="1">
    <source>
        <dbReference type="ARBA" id="ARBA00022741"/>
    </source>
</evidence>
<dbReference type="Pfam" id="PF02841">
    <property type="entry name" value="GBP_C"/>
    <property type="match status" value="1"/>
</dbReference>
<accession>A0A0W8DI99</accession>
<protein>
    <recommendedName>
        <fullName evidence="7">GB1/RHD3-type G domain-containing protein</fullName>
    </recommendedName>
</protein>
<dbReference type="InterPro" id="IPR027417">
    <property type="entry name" value="P-loop_NTPase"/>
</dbReference>
<dbReference type="Pfam" id="PF00005">
    <property type="entry name" value="ABC_tran"/>
    <property type="match status" value="1"/>
</dbReference>
<dbReference type="Proteomes" id="UP000054636">
    <property type="component" value="Unassembled WGS sequence"/>
</dbReference>
<feature type="domain" description="GB1/RHD3-type G" evidence="7">
    <location>
        <begin position="36"/>
        <end position="283"/>
    </location>
</feature>
<evidence type="ECO:0000313" key="8">
    <source>
        <dbReference type="EMBL" id="KUF96083.1"/>
    </source>
</evidence>
<dbReference type="GO" id="GO:0005524">
    <property type="term" value="F:ATP binding"/>
    <property type="evidence" value="ECO:0007669"/>
    <property type="project" value="InterPro"/>
</dbReference>
<dbReference type="SUPFAM" id="SSF48340">
    <property type="entry name" value="Interferon-induced guanylate-binding protein 1 (GBP1), C-terminal domain"/>
    <property type="match status" value="1"/>
</dbReference>